<comment type="pathway">
    <text evidence="3">Metabolic intermediate biosynthesis; chorismate biosynthesis; chorismate from D-erythrose 4-phosphate and phosphoenolpyruvate: step 1/7.</text>
</comment>
<keyword evidence="2 3" id="KW-0808">Transferase</keyword>
<dbReference type="SUPFAM" id="SSF51569">
    <property type="entry name" value="Aldolase"/>
    <property type="match status" value="1"/>
</dbReference>
<sequence length="421" mass="45282">MPSSIVLESLPGYAEIEKNLLGKLSAALDLPASQQPHWPDPAHVQSVRQFLSTLPPLAHPPETDRLRQHLAEVAQGRMLLLQGGDCAETFATSTGPHVRANVTTLHRMSAVLRGGTGLPVVGVGRIAGQYAKPRSAALDVLGLPAYRGDIVNSATPTPQERTPDPGRMVQAYFHARSTLETVRAVSAHPDEIYSSHEALLLTYEQALTRVVTTAGQPRLYGGSAHFLWIGERTRQLDGAHVAVAELLANPIGIKLGPGTTPAQAVEYVERLDRAGEPGRLTLITRMGRGRVRDLLPPIVERVTASGHQVVWQCDPMHGNTRTSANGYKTRHFDDIADEVAGFVEVHRALGTHPGGLHLEFTGDPVTECLGGSDGIGEHELAGCYETTCDPRLNARQSVELVRHSAELFAAGPGHRNTDVTA</sequence>
<evidence type="ECO:0000256" key="3">
    <source>
        <dbReference type="RuleBase" id="RU363071"/>
    </source>
</evidence>
<dbReference type="EC" id="2.5.1.54" evidence="3"/>
<comment type="similarity">
    <text evidence="1 3">Belongs to the class-II DAHP synthase family.</text>
</comment>
<name>A0ABY7ZU53_9ACTN</name>
<dbReference type="EMBL" id="CP118615">
    <property type="protein sequence ID" value="WDZ86552.1"/>
    <property type="molecule type" value="Genomic_DNA"/>
</dbReference>
<dbReference type="Pfam" id="PF01474">
    <property type="entry name" value="DAHP_synth_2"/>
    <property type="match status" value="2"/>
</dbReference>
<dbReference type="InterPro" id="IPR002480">
    <property type="entry name" value="DAHP_synth_2"/>
</dbReference>
<organism evidence="4 5">
    <name type="scientific">Micromonospora cathayae</name>
    <dbReference type="NCBI Taxonomy" id="3028804"/>
    <lineage>
        <taxon>Bacteria</taxon>
        <taxon>Bacillati</taxon>
        <taxon>Actinomycetota</taxon>
        <taxon>Actinomycetes</taxon>
        <taxon>Micromonosporales</taxon>
        <taxon>Micromonosporaceae</taxon>
        <taxon>Micromonospora</taxon>
    </lineage>
</organism>
<comment type="catalytic activity">
    <reaction evidence="3">
        <text>D-erythrose 4-phosphate + phosphoenolpyruvate + H2O = 7-phospho-2-dehydro-3-deoxy-D-arabino-heptonate + phosphate</text>
        <dbReference type="Rhea" id="RHEA:14717"/>
        <dbReference type="ChEBI" id="CHEBI:15377"/>
        <dbReference type="ChEBI" id="CHEBI:16897"/>
        <dbReference type="ChEBI" id="CHEBI:43474"/>
        <dbReference type="ChEBI" id="CHEBI:58394"/>
        <dbReference type="ChEBI" id="CHEBI:58702"/>
        <dbReference type="EC" id="2.5.1.54"/>
    </reaction>
</comment>
<dbReference type="PANTHER" id="PTHR21337:SF0">
    <property type="entry name" value="PHOSPHO-2-DEHYDRO-3-DEOXYHEPTONATE ALDOLASE"/>
    <property type="match status" value="1"/>
</dbReference>
<evidence type="ECO:0000256" key="2">
    <source>
        <dbReference type="ARBA" id="ARBA00022679"/>
    </source>
</evidence>
<dbReference type="Proteomes" id="UP001219605">
    <property type="component" value="Chromosome"/>
</dbReference>
<evidence type="ECO:0000256" key="1">
    <source>
        <dbReference type="ARBA" id="ARBA00008911"/>
    </source>
</evidence>
<dbReference type="InterPro" id="IPR013785">
    <property type="entry name" value="Aldolase_TIM"/>
</dbReference>
<evidence type="ECO:0000313" key="5">
    <source>
        <dbReference type="Proteomes" id="UP001219605"/>
    </source>
</evidence>
<reference evidence="4 5" key="1">
    <citation type="submission" date="2023-02" db="EMBL/GenBank/DDBJ databases">
        <authorList>
            <person name="Mo P."/>
        </authorList>
    </citation>
    <scope>NUCLEOTIDE SEQUENCE [LARGE SCALE GENOMIC DNA]</scope>
    <source>
        <strain evidence="4 5">HUAS 3</strain>
    </source>
</reference>
<proteinExistence type="inferred from homology"/>
<keyword evidence="3" id="KW-0057">Aromatic amino acid biosynthesis</keyword>
<gene>
    <name evidence="4" type="ORF">PVK37_09215</name>
</gene>
<evidence type="ECO:0000313" key="4">
    <source>
        <dbReference type="EMBL" id="WDZ86552.1"/>
    </source>
</evidence>
<dbReference type="RefSeq" id="WP_275033387.1">
    <property type="nucleotide sequence ID" value="NZ_CP118615.1"/>
</dbReference>
<dbReference type="Gene3D" id="3.20.20.70">
    <property type="entry name" value="Aldolase class I"/>
    <property type="match status" value="1"/>
</dbReference>
<dbReference type="PANTHER" id="PTHR21337">
    <property type="entry name" value="PHOSPHO-2-DEHYDRO-3-DEOXYHEPTONATE ALDOLASE 1, 2"/>
    <property type="match status" value="1"/>
</dbReference>
<protein>
    <recommendedName>
        <fullName evidence="3">Phospho-2-dehydro-3-deoxyheptonate aldolase</fullName>
        <ecNumber evidence="3">2.5.1.54</ecNumber>
    </recommendedName>
</protein>
<keyword evidence="3" id="KW-0028">Amino-acid biosynthesis</keyword>
<accession>A0ABY7ZU53</accession>
<keyword evidence="5" id="KW-1185">Reference proteome</keyword>